<dbReference type="Gene3D" id="1.20.140.40">
    <property type="entry name" value="Invertase/pectin methylesterase inhibitor family protein"/>
    <property type="match status" value="1"/>
</dbReference>
<organism evidence="1 2">
    <name type="scientific">Olea europaea subsp. europaea</name>
    <dbReference type="NCBI Taxonomy" id="158383"/>
    <lineage>
        <taxon>Eukaryota</taxon>
        <taxon>Viridiplantae</taxon>
        <taxon>Streptophyta</taxon>
        <taxon>Embryophyta</taxon>
        <taxon>Tracheophyta</taxon>
        <taxon>Spermatophyta</taxon>
        <taxon>Magnoliopsida</taxon>
        <taxon>eudicotyledons</taxon>
        <taxon>Gunneridae</taxon>
        <taxon>Pentapetalae</taxon>
        <taxon>asterids</taxon>
        <taxon>lamiids</taxon>
        <taxon>Lamiales</taxon>
        <taxon>Oleaceae</taxon>
        <taxon>Oleeae</taxon>
        <taxon>Olea</taxon>
    </lineage>
</organism>
<dbReference type="SUPFAM" id="SSF101148">
    <property type="entry name" value="Plant invertase/pectin methylesterase inhibitor"/>
    <property type="match status" value="1"/>
</dbReference>
<feature type="non-terminal residue" evidence="1">
    <location>
        <position position="118"/>
    </location>
</feature>
<accession>A0A8S0VP78</accession>
<reference evidence="1 2" key="1">
    <citation type="submission" date="2019-12" db="EMBL/GenBank/DDBJ databases">
        <authorList>
            <person name="Alioto T."/>
            <person name="Alioto T."/>
            <person name="Gomez Garrido J."/>
        </authorList>
    </citation>
    <scope>NUCLEOTIDE SEQUENCE [LARGE SCALE GENOMIC DNA]</scope>
</reference>
<dbReference type="AlphaFoldDB" id="A0A8S0VP78"/>
<protein>
    <submittedName>
        <fullName evidence="1">Pectinesterase inhibitor</fullName>
    </submittedName>
</protein>
<dbReference type="OrthoDB" id="841681at2759"/>
<name>A0A8S0VP78_OLEEU</name>
<sequence>DDATKTALYMKKLLLNPDFVPIVQRAITDCSEHYKTLVEIVEDSINAAISEAYFDVVKFANAAIADLDSCKGSLGMLAQGGIENSGLIHRRRKGVHVNIESLQGLKTLLNTALSVAKA</sequence>
<evidence type="ECO:0000313" key="1">
    <source>
        <dbReference type="EMBL" id="CAA3033036.1"/>
    </source>
</evidence>
<feature type="non-terminal residue" evidence="1">
    <location>
        <position position="1"/>
    </location>
</feature>
<dbReference type="Proteomes" id="UP000594638">
    <property type="component" value="Unassembled WGS sequence"/>
</dbReference>
<evidence type="ECO:0000313" key="2">
    <source>
        <dbReference type="Proteomes" id="UP000594638"/>
    </source>
</evidence>
<dbReference type="Gramene" id="OE9A076880T1">
    <property type="protein sequence ID" value="OE9A076880C1"/>
    <property type="gene ID" value="OE9A076880"/>
</dbReference>
<comment type="caution">
    <text evidence="1">The sequence shown here is derived from an EMBL/GenBank/DDBJ whole genome shotgun (WGS) entry which is preliminary data.</text>
</comment>
<dbReference type="EMBL" id="CACTIH010009793">
    <property type="protein sequence ID" value="CAA3033036.1"/>
    <property type="molecule type" value="Genomic_DNA"/>
</dbReference>
<dbReference type="InterPro" id="IPR035513">
    <property type="entry name" value="Invertase/methylesterase_inhib"/>
</dbReference>
<proteinExistence type="predicted"/>
<keyword evidence="2" id="KW-1185">Reference proteome</keyword>
<gene>
    <name evidence="1" type="ORF">OLEA9_A076880</name>
</gene>